<reference evidence="4" key="2">
    <citation type="submission" date="2019-09" db="UniProtKB">
        <authorList>
            <consortium name="WormBaseParasite"/>
        </authorList>
    </citation>
    <scope>IDENTIFICATION</scope>
</reference>
<dbReference type="AlphaFoldDB" id="A0A183GSD9"/>
<dbReference type="WBParaSite" id="HPBE_0002560901-mRNA-1">
    <property type="protein sequence ID" value="HPBE_0002560901-mRNA-1"/>
    <property type="gene ID" value="HPBE_0002560901"/>
</dbReference>
<feature type="signal peptide" evidence="1">
    <location>
        <begin position="1"/>
        <end position="19"/>
    </location>
</feature>
<dbReference type="Proteomes" id="UP000050761">
    <property type="component" value="Unassembled WGS sequence"/>
</dbReference>
<evidence type="ECO:0000313" key="3">
    <source>
        <dbReference type="Proteomes" id="UP000050761"/>
    </source>
</evidence>
<gene>
    <name evidence="2" type="ORF">HPBE_LOCUS25608</name>
</gene>
<name>A0A183GSD9_HELPZ</name>
<protein>
    <submittedName>
        <fullName evidence="4">Secreted protein</fullName>
    </submittedName>
</protein>
<evidence type="ECO:0000313" key="2">
    <source>
        <dbReference type="EMBL" id="VDP52425.1"/>
    </source>
</evidence>
<accession>A0A183GSD9</accession>
<evidence type="ECO:0000256" key="1">
    <source>
        <dbReference type="SAM" id="SignalP"/>
    </source>
</evidence>
<sequence length="85" mass="9016">MQITLALLCVSLLLYCAHAEPTRIAGEYQSNKEQMRADGSVRTKRQWFGPWGGGCCCCGGGWGGPWGWGGGLGLGLSFGGLFFGK</sequence>
<proteinExistence type="predicted"/>
<reference evidence="2 3" key="1">
    <citation type="submission" date="2018-11" db="EMBL/GenBank/DDBJ databases">
        <authorList>
            <consortium name="Pathogen Informatics"/>
        </authorList>
    </citation>
    <scope>NUCLEOTIDE SEQUENCE [LARGE SCALE GENOMIC DNA]</scope>
</reference>
<keyword evidence="1" id="KW-0732">Signal</keyword>
<organism evidence="3 4">
    <name type="scientific">Heligmosomoides polygyrus</name>
    <name type="common">Parasitic roundworm</name>
    <dbReference type="NCBI Taxonomy" id="6339"/>
    <lineage>
        <taxon>Eukaryota</taxon>
        <taxon>Metazoa</taxon>
        <taxon>Ecdysozoa</taxon>
        <taxon>Nematoda</taxon>
        <taxon>Chromadorea</taxon>
        <taxon>Rhabditida</taxon>
        <taxon>Rhabditina</taxon>
        <taxon>Rhabditomorpha</taxon>
        <taxon>Strongyloidea</taxon>
        <taxon>Heligmosomidae</taxon>
        <taxon>Heligmosomoides</taxon>
    </lineage>
</organism>
<evidence type="ECO:0000313" key="4">
    <source>
        <dbReference type="WBParaSite" id="HPBE_0002560901-mRNA-1"/>
    </source>
</evidence>
<keyword evidence="3" id="KW-1185">Reference proteome</keyword>
<feature type="chain" id="PRO_5044552240" evidence="1">
    <location>
        <begin position="20"/>
        <end position="85"/>
    </location>
</feature>
<dbReference type="EMBL" id="UZAH01038213">
    <property type="protein sequence ID" value="VDP52425.1"/>
    <property type="molecule type" value="Genomic_DNA"/>
</dbReference>
<accession>A0A3P8FA37</accession>